<evidence type="ECO:0000313" key="9">
    <source>
        <dbReference type="EMBL" id="KAJ4436481.1"/>
    </source>
</evidence>
<feature type="transmembrane region" description="Helical" evidence="7">
    <location>
        <begin position="198"/>
        <end position="231"/>
    </location>
</feature>
<evidence type="ECO:0000256" key="2">
    <source>
        <dbReference type="ARBA" id="ARBA00007367"/>
    </source>
</evidence>
<keyword evidence="3 7" id="KW-0812">Transmembrane</keyword>
<dbReference type="PANTHER" id="PTHR31102">
    <property type="match status" value="1"/>
</dbReference>
<evidence type="ECO:0000256" key="7">
    <source>
        <dbReference type="SAM" id="Phobius"/>
    </source>
</evidence>
<comment type="subcellular location">
    <subcellularLocation>
        <location evidence="1">Membrane</location>
        <topology evidence="1">Multi-pass membrane protein</topology>
    </subcellularLocation>
</comment>
<feature type="domain" description="Cation/H+ exchanger transmembrane" evidence="8">
    <location>
        <begin position="205"/>
        <end position="588"/>
    </location>
</feature>
<dbReference type="InterPro" id="IPR006153">
    <property type="entry name" value="Cation/H_exchanger_TM"/>
</dbReference>
<accession>A0ABQ8SQL3</accession>
<dbReference type="PANTHER" id="PTHR31102:SF1">
    <property type="entry name" value="CATION_H+ EXCHANGER DOMAIN-CONTAINING PROTEIN"/>
    <property type="match status" value="1"/>
</dbReference>
<dbReference type="Proteomes" id="UP001148838">
    <property type="component" value="Unassembled WGS sequence"/>
</dbReference>
<keyword evidence="5 7" id="KW-0472">Membrane</keyword>
<comment type="caution">
    <text evidence="9">The sequence shown here is derived from an EMBL/GenBank/DDBJ whole genome shotgun (WGS) entry which is preliminary data.</text>
</comment>
<feature type="transmembrane region" description="Helical" evidence="7">
    <location>
        <begin position="433"/>
        <end position="452"/>
    </location>
</feature>
<keyword evidence="4 7" id="KW-1133">Transmembrane helix</keyword>
<feature type="transmembrane region" description="Helical" evidence="7">
    <location>
        <begin position="408"/>
        <end position="427"/>
    </location>
</feature>
<evidence type="ECO:0000256" key="5">
    <source>
        <dbReference type="ARBA" id="ARBA00023136"/>
    </source>
</evidence>
<sequence>MTSTLEVPGNELTVPQEPRRRVSIASDTPTVVDGRLSPYHHSDNHESRRRVSAASCEHDGRRKSILVQHTPDTMSVSSHHSHYVNHGFQFEGTGKPANGEGPHKKYSTSESLHEKLKLPESQRVEKSWLFLFCKRCREDEGSQAWEPPLWQRLCPYPFCPSYRQFARILALFLIGVLCWGIVYAVLGETAAPGGQLFGLAILCIAAHFGGWLMSLTTLPALIGMLMVGILFQNVGLVHIEGEYNEVVVVLRKIALVIILTRAGLDLDPAALKRLRITVPKLGLVPWVVECVVMAIMTYYLLGLPWIWGFLLGSVIAAVSPAVVVSCLFRLRQKGYGVAKGIPTLIIAVSGIDDATSVAVFGIIHSIMFTSETLLFQIIQGPLSIIGGIGFGVLWGILLKYVPEKQDPFVVPLRILMLFGGGLIAVLGSESIGYGGAGPLGCIAAAFVSLYFWSQQGWEVEDNPVATAFEIFWMIFEPVLFGLTGTQIKIDELEPHTVTIGLACLVAGIVARIIFTVIIAVGSKLNLKEKIFVALSWMAKATVQAALGPVAMDSVRDSGSSQDKQYAEYVLVICVLSILLTAPIGAIIITLSGPRLLKKTTAPVIVEGWRRSARPSLRDITIIDEEEDGDGDSVPT</sequence>
<dbReference type="Gene3D" id="1.20.1530.20">
    <property type="match status" value="1"/>
</dbReference>
<reference evidence="9 10" key="1">
    <citation type="journal article" date="2022" name="Allergy">
        <title>Genome assembly and annotation of Periplaneta americana reveal a comprehensive cockroach allergen profile.</title>
        <authorList>
            <person name="Wang L."/>
            <person name="Xiong Q."/>
            <person name="Saelim N."/>
            <person name="Wang L."/>
            <person name="Nong W."/>
            <person name="Wan A.T."/>
            <person name="Shi M."/>
            <person name="Liu X."/>
            <person name="Cao Q."/>
            <person name="Hui J.H.L."/>
            <person name="Sookrung N."/>
            <person name="Leung T.F."/>
            <person name="Tungtrongchitr A."/>
            <person name="Tsui S.K.W."/>
        </authorList>
    </citation>
    <scope>NUCLEOTIDE SEQUENCE [LARGE SCALE GENOMIC DNA]</scope>
    <source>
        <strain evidence="9">PWHHKU_190912</strain>
    </source>
</reference>
<name>A0ABQ8SQL3_PERAM</name>
<feature type="transmembrane region" description="Helical" evidence="7">
    <location>
        <begin position="568"/>
        <end position="590"/>
    </location>
</feature>
<feature type="region of interest" description="Disordered" evidence="6">
    <location>
        <begin position="1"/>
        <end position="61"/>
    </location>
</feature>
<evidence type="ECO:0000256" key="3">
    <source>
        <dbReference type="ARBA" id="ARBA00022692"/>
    </source>
</evidence>
<feature type="transmembrane region" description="Helical" evidence="7">
    <location>
        <begin position="340"/>
        <end position="367"/>
    </location>
</feature>
<evidence type="ECO:0000313" key="10">
    <source>
        <dbReference type="Proteomes" id="UP001148838"/>
    </source>
</evidence>
<feature type="transmembrane region" description="Helical" evidence="7">
    <location>
        <begin position="497"/>
        <end position="518"/>
    </location>
</feature>
<feature type="transmembrane region" description="Helical" evidence="7">
    <location>
        <begin position="464"/>
        <end position="485"/>
    </location>
</feature>
<evidence type="ECO:0000256" key="6">
    <source>
        <dbReference type="SAM" id="MobiDB-lite"/>
    </source>
</evidence>
<gene>
    <name evidence="9" type="ORF">ANN_16512</name>
</gene>
<comment type="similarity">
    <text evidence="2">Belongs to the monovalent cation:proton antiporter 1 (CPA1) transporter (TC 2.A.36) family.</text>
</comment>
<dbReference type="EMBL" id="JAJSOF020000021">
    <property type="protein sequence ID" value="KAJ4436481.1"/>
    <property type="molecule type" value="Genomic_DNA"/>
</dbReference>
<feature type="transmembrane region" description="Helical" evidence="7">
    <location>
        <begin position="373"/>
        <end position="396"/>
    </location>
</feature>
<feature type="transmembrane region" description="Helical" evidence="7">
    <location>
        <begin position="165"/>
        <end position="186"/>
    </location>
</feature>
<evidence type="ECO:0000259" key="8">
    <source>
        <dbReference type="Pfam" id="PF00999"/>
    </source>
</evidence>
<evidence type="ECO:0000256" key="4">
    <source>
        <dbReference type="ARBA" id="ARBA00022989"/>
    </source>
</evidence>
<protein>
    <recommendedName>
        <fullName evidence="8">Cation/H+ exchanger transmembrane domain-containing protein</fullName>
    </recommendedName>
</protein>
<organism evidence="9 10">
    <name type="scientific">Periplaneta americana</name>
    <name type="common">American cockroach</name>
    <name type="synonym">Blatta americana</name>
    <dbReference type="NCBI Taxonomy" id="6978"/>
    <lineage>
        <taxon>Eukaryota</taxon>
        <taxon>Metazoa</taxon>
        <taxon>Ecdysozoa</taxon>
        <taxon>Arthropoda</taxon>
        <taxon>Hexapoda</taxon>
        <taxon>Insecta</taxon>
        <taxon>Pterygota</taxon>
        <taxon>Neoptera</taxon>
        <taxon>Polyneoptera</taxon>
        <taxon>Dictyoptera</taxon>
        <taxon>Blattodea</taxon>
        <taxon>Blattoidea</taxon>
        <taxon>Blattidae</taxon>
        <taxon>Blattinae</taxon>
        <taxon>Periplaneta</taxon>
    </lineage>
</organism>
<dbReference type="Pfam" id="PF00999">
    <property type="entry name" value="Na_H_Exchanger"/>
    <property type="match status" value="1"/>
</dbReference>
<proteinExistence type="inferred from homology"/>
<keyword evidence="10" id="KW-1185">Reference proteome</keyword>
<feature type="region of interest" description="Disordered" evidence="6">
    <location>
        <begin position="88"/>
        <end position="111"/>
    </location>
</feature>
<feature type="transmembrane region" description="Helical" evidence="7">
    <location>
        <begin position="306"/>
        <end position="328"/>
    </location>
</feature>
<feature type="transmembrane region" description="Helical" evidence="7">
    <location>
        <begin position="281"/>
        <end position="300"/>
    </location>
</feature>
<dbReference type="InterPro" id="IPR038770">
    <property type="entry name" value="Na+/solute_symporter_sf"/>
</dbReference>
<dbReference type="InterPro" id="IPR051843">
    <property type="entry name" value="CPA1_transporter"/>
</dbReference>
<evidence type="ECO:0000256" key="1">
    <source>
        <dbReference type="ARBA" id="ARBA00004141"/>
    </source>
</evidence>